<keyword evidence="2" id="KW-0812">Transmembrane</keyword>
<protein>
    <submittedName>
        <fullName evidence="3">SEL1-like repeat protein</fullName>
    </submittedName>
</protein>
<feature type="region of interest" description="Disordered" evidence="1">
    <location>
        <begin position="92"/>
        <end position="114"/>
    </location>
</feature>
<organism evidence="3 4">
    <name type="scientific">Candidatus Desulfovibrio intestinavium</name>
    <dbReference type="NCBI Taxonomy" id="2838534"/>
    <lineage>
        <taxon>Bacteria</taxon>
        <taxon>Pseudomonadati</taxon>
        <taxon>Thermodesulfobacteriota</taxon>
        <taxon>Desulfovibrionia</taxon>
        <taxon>Desulfovibrionales</taxon>
        <taxon>Desulfovibrionaceae</taxon>
        <taxon>Desulfovibrio</taxon>
    </lineage>
</organism>
<dbReference type="PANTHER" id="PTHR11102:SF160">
    <property type="entry name" value="ERAD-ASSOCIATED E3 UBIQUITIN-PROTEIN LIGASE COMPONENT HRD3"/>
    <property type="match status" value="1"/>
</dbReference>
<dbReference type="InterPro" id="IPR011990">
    <property type="entry name" value="TPR-like_helical_dom_sf"/>
</dbReference>
<comment type="caution">
    <text evidence="3">The sequence shown here is derived from an EMBL/GenBank/DDBJ whole genome shotgun (WGS) entry which is preliminary data.</text>
</comment>
<feature type="region of interest" description="Disordered" evidence="1">
    <location>
        <begin position="1"/>
        <end position="24"/>
    </location>
</feature>
<evidence type="ECO:0000313" key="3">
    <source>
        <dbReference type="EMBL" id="HJA78573.1"/>
    </source>
</evidence>
<dbReference type="InterPro" id="IPR006597">
    <property type="entry name" value="Sel1-like"/>
</dbReference>
<evidence type="ECO:0000256" key="1">
    <source>
        <dbReference type="SAM" id="MobiDB-lite"/>
    </source>
</evidence>
<gene>
    <name evidence="3" type="ORF">H9784_03225</name>
</gene>
<dbReference type="Pfam" id="PF08238">
    <property type="entry name" value="Sel1"/>
    <property type="match status" value="15"/>
</dbReference>
<evidence type="ECO:0000313" key="4">
    <source>
        <dbReference type="Proteomes" id="UP000823821"/>
    </source>
</evidence>
<keyword evidence="2" id="KW-1133">Transmembrane helix</keyword>
<dbReference type="EMBL" id="DWZD01000019">
    <property type="protein sequence ID" value="HJA78573.1"/>
    <property type="molecule type" value="Genomic_DNA"/>
</dbReference>
<reference evidence="3" key="1">
    <citation type="journal article" date="2021" name="PeerJ">
        <title>Extensive microbial diversity within the chicken gut microbiome revealed by metagenomics and culture.</title>
        <authorList>
            <person name="Gilroy R."/>
            <person name="Ravi A."/>
            <person name="Getino M."/>
            <person name="Pursley I."/>
            <person name="Horton D.L."/>
            <person name="Alikhan N.F."/>
            <person name="Baker D."/>
            <person name="Gharbi K."/>
            <person name="Hall N."/>
            <person name="Watson M."/>
            <person name="Adriaenssens E.M."/>
            <person name="Foster-Nyarko E."/>
            <person name="Jarju S."/>
            <person name="Secka A."/>
            <person name="Antonio M."/>
            <person name="Oren A."/>
            <person name="Chaudhuri R.R."/>
            <person name="La Ragione R."/>
            <person name="Hildebrand F."/>
            <person name="Pallen M.J."/>
        </authorList>
    </citation>
    <scope>NUCLEOTIDE SEQUENCE</scope>
    <source>
        <strain evidence="3">5032</strain>
    </source>
</reference>
<dbReference type="Proteomes" id="UP000823821">
    <property type="component" value="Unassembled WGS sequence"/>
</dbReference>
<dbReference type="Gene3D" id="1.25.40.10">
    <property type="entry name" value="Tetratricopeptide repeat domain"/>
    <property type="match status" value="6"/>
</dbReference>
<reference evidence="3" key="2">
    <citation type="submission" date="2021-04" db="EMBL/GenBank/DDBJ databases">
        <authorList>
            <person name="Gilroy R."/>
        </authorList>
    </citation>
    <scope>NUCLEOTIDE SEQUENCE</scope>
    <source>
        <strain evidence="3">5032</strain>
    </source>
</reference>
<sequence length="892" mass="98185">MPRNDDSRTQRKPPAQRPERAEQGSGKGTLISWIILSLVLLCLFWFVHALLSGKFNHLLFRQPGEAATAAGPARGGDVPAICAVQGPERAGVVTPPPLYGEPPEEDSSSAPQPDYDATVLSSYGDIAITRLLPGELFFLGNHLYWTYHMRAAEYYEAAAEQGHDWAQFRLTFLYAEGDGVPRDAGQARYWFRSAAEQGVPGAMCRMGEILAGGEGEPKDTARAAEWFRKAAEQGHTLAQFRLAYLYYTGDGLPLHRKKAAEWFRKAAERDHAVACYNLGLMYLQGDGLPQDRAQALAWFSRAAEQGHPEACYHLGLMYERGDGPAPDAHKAARWLLKAANQGLQEAVEALRRDALRTACADNLRQSDERAEYQALLRRAQDGEADAQHQLGAALENGDFDRQKDEAQAAQWYRKAAEQGHPAAQLRLARMCEDGTGVPQDKAEAAEWYRKAAEQDNAEAQKALARMYHAGDGIPRDMAQAVHWYRKLAERSDDKEAGAALNALGKIYAAGDGLPRDMTLAVNCFREAALREDNEAPALLAHIHAAGDGLPRDMGKALLWQHWALWRGDGHALHELARLHAGGDGLPRHTALAAAWYYRLCEDGSQAAEAVKALQALGVDLADLRKYPDVIHRLLKIGMTAARAELALEAAATVRTARGKARIAALCAALARLVPDPAAELARLQKERRTPPIIMQMAAVTFARVTTVNREILFTLGRMHDEGDGVPRNLTESLYCYRLATVRGDSRAQAALRRLLPDIAPAPGTPKAATPSDGDMAASLLAEGRALWNGDGVPADRAQAVARFRKAVDYGSAEAARILARCCFFGEGTRESDAESLFYLLMYKWLLGKNRPLPEAEAALKNYCEQVLPREVMEELWQRYNDALAAIRQRVWD</sequence>
<proteinExistence type="predicted"/>
<dbReference type="SUPFAM" id="SSF81901">
    <property type="entry name" value="HCP-like"/>
    <property type="match status" value="5"/>
</dbReference>
<accession>A0A9D2HN92</accession>
<name>A0A9D2HN92_9BACT</name>
<dbReference type="SMART" id="SM00671">
    <property type="entry name" value="SEL1"/>
    <property type="match status" value="13"/>
</dbReference>
<feature type="transmembrane region" description="Helical" evidence="2">
    <location>
        <begin position="30"/>
        <end position="51"/>
    </location>
</feature>
<keyword evidence="2" id="KW-0472">Membrane</keyword>
<evidence type="ECO:0000256" key="2">
    <source>
        <dbReference type="SAM" id="Phobius"/>
    </source>
</evidence>
<dbReference type="InterPro" id="IPR050767">
    <property type="entry name" value="Sel1_AlgK"/>
</dbReference>
<dbReference type="AlphaFoldDB" id="A0A9D2HN92"/>
<dbReference type="PANTHER" id="PTHR11102">
    <property type="entry name" value="SEL-1-LIKE PROTEIN"/>
    <property type="match status" value="1"/>
</dbReference>